<dbReference type="InterPro" id="IPR002401">
    <property type="entry name" value="Cyt_P450_E_grp-I"/>
</dbReference>
<dbReference type="Gene3D" id="1.10.630.10">
    <property type="entry name" value="Cytochrome P450"/>
    <property type="match status" value="1"/>
</dbReference>
<dbReference type="PRINTS" id="PR00463">
    <property type="entry name" value="EP450I"/>
</dbReference>
<dbReference type="GO" id="GO:0005506">
    <property type="term" value="F:iron ion binding"/>
    <property type="evidence" value="ECO:0007669"/>
    <property type="project" value="InterPro"/>
</dbReference>
<dbReference type="InterPro" id="IPR017972">
    <property type="entry name" value="Cyt_P450_CS"/>
</dbReference>
<dbReference type="InterPro" id="IPR050364">
    <property type="entry name" value="Cytochrome_P450_fung"/>
</dbReference>
<reference evidence="12 13" key="1">
    <citation type="journal article" date="2014" name="BMC Genomics">
        <title>Genome and secretome analysis of the hemibiotrophic fungal pathogen, Moniliophthora roreri, which causes frosty pod rot disease of cacao: mechanisms of the biotrophic and necrotrophic phases.</title>
        <authorList>
            <person name="Meinhardt L.W."/>
            <person name="Costa G.G.L."/>
            <person name="Thomazella D.P.T."/>
            <person name="Teixeira P.J.P.L."/>
            <person name="Carazzolle M.F."/>
            <person name="Schuster S.C."/>
            <person name="Carlson J.E."/>
            <person name="Guiltinan M.J."/>
            <person name="Mieczkowski P."/>
            <person name="Farmer A."/>
            <person name="Ramaraj T."/>
            <person name="Crozier J."/>
            <person name="Davis R.E."/>
            <person name="Shao J."/>
            <person name="Melnick R.L."/>
            <person name="Pereira G.A.G."/>
            <person name="Bailey B.A."/>
        </authorList>
    </citation>
    <scope>NUCLEOTIDE SEQUENCE [LARGE SCALE GENOMIC DNA]</scope>
    <source>
        <strain evidence="12 13">MCA 2997</strain>
    </source>
</reference>
<dbReference type="KEGG" id="mrr:Moror_10382"/>
<protein>
    <submittedName>
        <fullName evidence="12">Cytochrome p450</fullName>
    </submittedName>
</protein>
<feature type="binding site" description="axial binding residue" evidence="9">
    <location>
        <position position="432"/>
    </location>
    <ligand>
        <name>heme</name>
        <dbReference type="ChEBI" id="CHEBI:30413"/>
    </ligand>
    <ligandPart>
        <name>Fe</name>
        <dbReference type="ChEBI" id="CHEBI:18248"/>
    </ligandPart>
</feature>
<comment type="cofactor">
    <cofactor evidence="1 9">
        <name>heme</name>
        <dbReference type="ChEBI" id="CHEBI:30413"/>
    </cofactor>
</comment>
<keyword evidence="6 10" id="KW-0560">Oxidoreductase</keyword>
<dbReference type="InterPro" id="IPR001128">
    <property type="entry name" value="Cyt_P450"/>
</dbReference>
<feature type="chain" id="PRO_5004711536" evidence="11">
    <location>
        <begin position="26"/>
        <end position="503"/>
    </location>
</feature>
<proteinExistence type="inferred from homology"/>
<gene>
    <name evidence="12" type="ORF">Moror_10382</name>
</gene>
<evidence type="ECO:0000313" key="12">
    <source>
        <dbReference type="EMBL" id="ESK91956.1"/>
    </source>
</evidence>
<dbReference type="EMBL" id="AWSO01000307">
    <property type="protein sequence ID" value="ESK91956.1"/>
    <property type="molecule type" value="Genomic_DNA"/>
</dbReference>
<accession>V2XGJ2</accession>
<organism evidence="12 13">
    <name type="scientific">Moniliophthora roreri (strain MCA 2997)</name>
    <name type="common">Cocoa frosty pod rot fungus</name>
    <name type="synonym">Crinipellis roreri</name>
    <dbReference type="NCBI Taxonomy" id="1381753"/>
    <lineage>
        <taxon>Eukaryota</taxon>
        <taxon>Fungi</taxon>
        <taxon>Dikarya</taxon>
        <taxon>Basidiomycota</taxon>
        <taxon>Agaricomycotina</taxon>
        <taxon>Agaricomycetes</taxon>
        <taxon>Agaricomycetidae</taxon>
        <taxon>Agaricales</taxon>
        <taxon>Marasmiineae</taxon>
        <taxon>Marasmiaceae</taxon>
        <taxon>Moniliophthora</taxon>
    </lineage>
</organism>
<keyword evidence="7 9" id="KW-0408">Iron</keyword>
<dbReference type="PANTHER" id="PTHR46300">
    <property type="entry name" value="P450, PUTATIVE (EUROFUNG)-RELATED-RELATED"/>
    <property type="match status" value="1"/>
</dbReference>
<sequence>MPLATSTFILTVLAILWATWPKRKSHYPPGPVADPFIGHVRVIPTQNQPEVFHEWSQIYGDIMYLQVFGRKMVIMGSFKVAQELLENRSANYSCRPRCVVWRIMGWKDSLTFFQYGKRFLKHRKMFQQYFDRKGSLAFNDMLAEEARLLVANLARATPGEHIHYAHRLTTSNIMRAAFGKQIKDDSDPFLKLALDVTWAANNSGPIGSTPVDMFPWLGHLPSWFPGTYYASFALASRTITQRLYDDPVEFVQKQMRDGNAERSFISEKLTEVGDELDEEALQDIKGASATVFAAGEDTSFATLTVFFLVMIRHPEYQTRAYQEITSVVGKDRLPEYRDRDSLPFVECILQETLRWHPVVPLGIPHRSLNDDIYNGMFIPGGSVMIPNVYGMSRDKDVYSTPDAFNPARFLPAPEGKGEPHFAAIWGFGRRICPGRHFADLALWHAMVCILATLEIQPEKDEDGKVILPEVRFTEGLVSQVVPFRFAVRPRSEAARALIANIEA</sequence>
<comment type="caution">
    <text evidence="12">The sequence shown here is derived from an EMBL/GenBank/DDBJ whole genome shotgun (WGS) entry which is preliminary data.</text>
</comment>
<evidence type="ECO:0000256" key="11">
    <source>
        <dbReference type="SAM" id="SignalP"/>
    </source>
</evidence>
<comment type="pathway">
    <text evidence="2">Secondary metabolite biosynthesis.</text>
</comment>
<dbReference type="GO" id="GO:0004497">
    <property type="term" value="F:monooxygenase activity"/>
    <property type="evidence" value="ECO:0007669"/>
    <property type="project" value="UniProtKB-KW"/>
</dbReference>
<dbReference type="OrthoDB" id="2789670at2759"/>
<keyword evidence="8 10" id="KW-0503">Monooxygenase</keyword>
<dbReference type="SUPFAM" id="SSF48264">
    <property type="entry name" value="Cytochrome P450"/>
    <property type="match status" value="1"/>
</dbReference>
<keyword evidence="11" id="KW-0732">Signal</keyword>
<dbReference type="HOGENOM" id="CLU_001570_2_3_1"/>
<evidence type="ECO:0000256" key="9">
    <source>
        <dbReference type="PIRSR" id="PIRSR602401-1"/>
    </source>
</evidence>
<dbReference type="Proteomes" id="UP000017559">
    <property type="component" value="Unassembled WGS sequence"/>
</dbReference>
<dbReference type="Pfam" id="PF00067">
    <property type="entry name" value="p450"/>
    <property type="match status" value="1"/>
</dbReference>
<evidence type="ECO:0000256" key="6">
    <source>
        <dbReference type="ARBA" id="ARBA00023002"/>
    </source>
</evidence>
<dbReference type="AlphaFoldDB" id="V2XGJ2"/>
<evidence type="ECO:0000256" key="4">
    <source>
        <dbReference type="ARBA" id="ARBA00022617"/>
    </source>
</evidence>
<evidence type="ECO:0000256" key="1">
    <source>
        <dbReference type="ARBA" id="ARBA00001971"/>
    </source>
</evidence>
<evidence type="ECO:0000256" key="5">
    <source>
        <dbReference type="ARBA" id="ARBA00022723"/>
    </source>
</evidence>
<keyword evidence="5 9" id="KW-0479">Metal-binding</keyword>
<evidence type="ECO:0000256" key="2">
    <source>
        <dbReference type="ARBA" id="ARBA00005179"/>
    </source>
</evidence>
<evidence type="ECO:0000256" key="3">
    <source>
        <dbReference type="ARBA" id="ARBA00010617"/>
    </source>
</evidence>
<dbReference type="PRINTS" id="PR00385">
    <property type="entry name" value="P450"/>
</dbReference>
<evidence type="ECO:0000313" key="13">
    <source>
        <dbReference type="Proteomes" id="UP000017559"/>
    </source>
</evidence>
<evidence type="ECO:0000256" key="10">
    <source>
        <dbReference type="RuleBase" id="RU000461"/>
    </source>
</evidence>
<dbReference type="CDD" id="cd11065">
    <property type="entry name" value="CYP64-like"/>
    <property type="match status" value="1"/>
</dbReference>
<dbReference type="InterPro" id="IPR036396">
    <property type="entry name" value="Cyt_P450_sf"/>
</dbReference>
<evidence type="ECO:0000256" key="7">
    <source>
        <dbReference type="ARBA" id="ARBA00023004"/>
    </source>
</evidence>
<comment type="similarity">
    <text evidence="3 10">Belongs to the cytochrome P450 family.</text>
</comment>
<evidence type="ECO:0000256" key="8">
    <source>
        <dbReference type="ARBA" id="ARBA00023033"/>
    </source>
</evidence>
<dbReference type="GO" id="GO:0020037">
    <property type="term" value="F:heme binding"/>
    <property type="evidence" value="ECO:0007669"/>
    <property type="project" value="InterPro"/>
</dbReference>
<dbReference type="PROSITE" id="PS00086">
    <property type="entry name" value="CYTOCHROME_P450"/>
    <property type="match status" value="1"/>
</dbReference>
<dbReference type="GO" id="GO:0016705">
    <property type="term" value="F:oxidoreductase activity, acting on paired donors, with incorporation or reduction of molecular oxygen"/>
    <property type="evidence" value="ECO:0007669"/>
    <property type="project" value="InterPro"/>
</dbReference>
<feature type="signal peptide" evidence="11">
    <location>
        <begin position="1"/>
        <end position="25"/>
    </location>
</feature>
<name>V2XGJ2_MONRO</name>
<keyword evidence="4 9" id="KW-0349">Heme</keyword>
<dbReference type="PANTHER" id="PTHR46300:SF5">
    <property type="entry name" value="CYTOCHROME P450"/>
    <property type="match status" value="1"/>
</dbReference>
<keyword evidence="13" id="KW-1185">Reference proteome</keyword>